<gene>
    <name evidence="1" type="ORF">CPT_Stevie4</name>
</gene>
<dbReference type="GO" id="GO:0008233">
    <property type="term" value="F:peptidase activity"/>
    <property type="evidence" value="ECO:0007669"/>
    <property type="project" value="UniProtKB-KW"/>
</dbReference>
<dbReference type="GO" id="GO:0006508">
    <property type="term" value="P:proteolysis"/>
    <property type="evidence" value="ECO:0007669"/>
    <property type="project" value="UniProtKB-KW"/>
</dbReference>
<name>A0A0A0YTW0_9CAUD</name>
<dbReference type="GeneID" id="24722892"/>
<dbReference type="Proteomes" id="UP000030325">
    <property type="component" value="Segment"/>
</dbReference>
<keyword evidence="1" id="KW-0378">Hydrolase</keyword>
<protein>
    <submittedName>
        <fullName evidence="1">Prohead protease</fullName>
    </submittedName>
</protein>
<evidence type="ECO:0000313" key="2">
    <source>
        <dbReference type="Proteomes" id="UP000030325"/>
    </source>
</evidence>
<proteinExistence type="predicted"/>
<keyword evidence="2" id="KW-1185">Reference proteome</keyword>
<keyword evidence="1" id="KW-0645">Protease</keyword>
<dbReference type="KEGG" id="vg:24722892"/>
<sequence length="246" mass="28980">MNDVSWRFPEATRRDVDRALQLLVRDLVVRIRRNTKRLKFDDQVSEAAADNESYAEELISAFIALLPTFALSIYKFNSKEFIRIANKTGGKNNLAVMLLIGRGANAGESWYAPKYHVWRQMVRDSIRKMVDNILDDWEMQVRLAELHEADQKRLNAIIERRFKVYKNWASRRTSGIVGAWNSVLMYQRCVDAGVTHYIWRGQLDDREREKHLMWEKKRIALTSNHVFPGEEFNCRCWAQPDWETAK</sequence>
<dbReference type="EMBL" id="KM236241">
    <property type="protein sequence ID" value="AIX12273.1"/>
    <property type="molecule type" value="Genomic_DNA"/>
</dbReference>
<organism evidence="1 2">
    <name type="scientific">Citrobacter phage Stevie</name>
    <dbReference type="NCBI Taxonomy" id="2885922"/>
    <lineage>
        <taxon>Viruses</taxon>
        <taxon>Duplodnaviria</taxon>
        <taxon>Heunggongvirae</taxon>
        <taxon>Uroviricota</taxon>
        <taxon>Caudoviricetes</taxon>
        <taxon>Drexlerviridae</taxon>
        <taxon>Tempevirinae</taxon>
        <taxon>Tlsvirus</taxon>
        <taxon>Tlsvirus stevie</taxon>
    </lineage>
</organism>
<evidence type="ECO:0000313" key="1">
    <source>
        <dbReference type="EMBL" id="AIX12273.1"/>
    </source>
</evidence>
<accession>A0A0A0YTW0</accession>
<reference evidence="1 2" key="1">
    <citation type="journal article" date="2015" name="Genome Announc.">
        <title>Complete Genome of Citrobacter freundii Siphophage Stevie.</title>
        <authorList>
            <person name="Shaw J.P."/>
            <person name="Aviles Medina C.A."/>
            <person name="Chen Y."/>
            <person name="Luna A.J."/>
            <person name="Hernandez A.C."/>
            <person name="Kuty Everett G.F."/>
        </authorList>
    </citation>
    <scope>NUCLEOTIDE SEQUENCE [LARGE SCALE GENOMIC DNA]</scope>
</reference>
<dbReference type="RefSeq" id="YP_009148710.1">
    <property type="nucleotide sequence ID" value="NC_027350.1"/>
</dbReference>